<keyword evidence="2" id="KW-1185">Reference proteome</keyword>
<evidence type="ECO:0000313" key="2">
    <source>
        <dbReference type="Proteomes" id="UP000515145"/>
    </source>
</evidence>
<sequence length="306" mass="34513">MGIFSSKEKRPESPILNEPWREEPLGNNEDDLQYVKDYKPAKRNIKHLRVLLYGPVGAGKSSFINSVNIIMQRRNAIPAAASAITSDKSFTKKYQTHRIQIGRGDNKKFYPFVFNDIMGVENGMDSGVCPEDIKLAMKGHVKEGYKFNPVAPLSEGDQYYKNKPSEDDKVHVLVCVLSANAPEIKDSVLQKMSSVRETAADLGIPQMAIITNIDTACPETEKDLKNVYRSTYMQDKMKKFSSAIGIPLNCMFPVKNYSYETRLKDDVDTLIISALRPMIDFGDDFIENIVEQNVEEVNQGIEDEGR</sequence>
<dbReference type="PANTHER" id="PTHR14241:SF1">
    <property type="entry name" value="INTERFERON-INDUCED PROTEIN 44-RELATED"/>
    <property type="match status" value="1"/>
</dbReference>
<evidence type="ECO:0000256" key="1">
    <source>
        <dbReference type="SAM" id="MobiDB-lite"/>
    </source>
</evidence>
<dbReference type="AlphaFoldDB" id="A0A6P7HE10"/>
<dbReference type="OrthoDB" id="25620at2759"/>
<feature type="region of interest" description="Disordered" evidence="1">
    <location>
        <begin position="1"/>
        <end position="28"/>
    </location>
</feature>
<dbReference type="Proteomes" id="UP000515145">
    <property type="component" value="Chromosome 21"/>
</dbReference>
<dbReference type="InterPro" id="IPR027417">
    <property type="entry name" value="P-loop_NTPase"/>
</dbReference>
<accession>A0A6P7HE10</accession>
<protein>
    <submittedName>
        <fullName evidence="3">Interferon-induced protein 44-like isoform X1</fullName>
    </submittedName>
</protein>
<dbReference type="InParanoid" id="A0A6P7HE10"/>
<proteinExistence type="predicted"/>
<dbReference type="Gene3D" id="3.40.50.300">
    <property type="entry name" value="P-loop containing nucleotide triphosphate hydrolases"/>
    <property type="match status" value="1"/>
</dbReference>
<reference evidence="3" key="1">
    <citation type="submission" date="2025-08" db="UniProtKB">
        <authorList>
            <consortium name="RefSeq"/>
        </authorList>
    </citation>
    <scope>IDENTIFICATION</scope>
</reference>
<organism evidence="2 3">
    <name type="scientific">Parambassis ranga</name>
    <name type="common">Indian glassy fish</name>
    <dbReference type="NCBI Taxonomy" id="210632"/>
    <lineage>
        <taxon>Eukaryota</taxon>
        <taxon>Metazoa</taxon>
        <taxon>Chordata</taxon>
        <taxon>Craniata</taxon>
        <taxon>Vertebrata</taxon>
        <taxon>Euteleostomi</taxon>
        <taxon>Actinopterygii</taxon>
        <taxon>Neopterygii</taxon>
        <taxon>Teleostei</taxon>
        <taxon>Neoteleostei</taxon>
        <taxon>Acanthomorphata</taxon>
        <taxon>Ovalentaria</taxon>
        <taxon>Ambassidae</taxon>
        <taxon>Parambassis</taxon>
    </lineage>
</organism>
<dbReference type="GeneID" id="114426641"/>
<dbReference type="FunCoup" id="A0A6P7HE10">
    <property type="interactions" value="1"/>
</dbReference>
<dbReference type="RefSeq" id="XP_028249976.1">
    <property type="nucleotide sequence ID" value="XM_028394175.1"/>
</dbReference>
<dbReference type="PANTHER" id="PTHR14241">
    <property type="entry name" value="INTERFERON-INDUCED PROTEIN 44"/>
    <property type="match status" value="1"/>
</dbReference>
<name>A0A6P7HE10_9TELE</name>
<dbReference type="SUPFAM" id="SSF52540">
    <property type="entry name" value="P-loop containing nucleoside triphosphate hydrolases"/>
    <property type="match status" value="1"/>
</dbReference>
<evidence type="ECO:0000313" key="3">
    <source>
        <dbReference type="RefSeq" id="XP_028249976.1"/>
    </source>
</evidence>
<feature type="compositionally biased region" description="Basic and acidic residues" evidence="1">
    <location>
        <begin position="1"/>
        <end position="12"/>
    </location>
</feature>
<dbReference type="GO" id="GO:0006955">
    <property type="term" value="P:immune response"/>
    <property type="evidence" value="ECO:0007669"/>
    <property type="project" value="TreeGrafter"/>
</dbReference>
<gene>
    <name evidence="3" type="primary">LOC114426641</name>
</gene>